<name>A0A3D9QUZ7_9BACL</name>
<sequence>MKEVRIGLIGLGGMANVHAAQLEQVLGAGITAVCDRDQARVAEWGDKLAIGEGSRYAEPEALIADPNVDAVMSITPNDAHYEIIRLCMIHGKPIMTEKPFTRTYEEAKALLELSKQHPSTCMVGFSYRYTPSFRMARDMIKRGELGTVRHLFVQYMQQWGGPVFKTPMNWRMDKNVTGTGTLGDLGSHMLDAARFLIGEPVEVSSLMSSLIKERTDPATGGMVPVDIDDFAAFVAVLEPGVPAVFQTSRNAYGSQNQFEITVFGDNGTLHMGWEFGSKLIWVHPDETGAEVREELEVPESFRLLQMQDFVDLVRGTVREETATLLDGYLNQRALEAVVQSYEERKAVVVADMEAEDKSRAV</sequence>
<reference evidence="4 5" key="1">
    <citation type="submission" date="2018-08" db="EMBL/GenBank/DDBJ databases">
        <title>Genomic Encyclopedia of Type Strains, Phase III (KMG-III): the genomes of soil and plant-associated and newly described type strains.</title>
        <authorList>
            <person name="Whitman W."/>
        </authorList>
    </citation>
    <scope>NUCLEOTIDE SEQUENCE [LARGE SCALE GENOMIC DNA]</scope>
    <source>
        <strain evidence="4 5">CGMCC 1.10966</strain>
    </source>
</reference>
<dbReference type="RefSeq" id="WP_116192193.1">
    <property type="nucleotide sequence ID" value="NZ_QTTN01000049.1"/>
</dbReference>
<dbReference type="InterPro" id="IPR055170">
    <property type="entry name" value="GFO_IDH_MocA-like_dom"/>
</dbReference>
<feature type="domain" description="GFO/IDH/MocA-like oxidoreductase" evidence="3">
    <location>
        <begin position="133"/>
        <end position="269"/>
    </location>
</feature>
<dbReference type="SUPFAM" id="SSF55347">
    <property type="entry name" value="Glyceraldehyde-3-phosphate dehydrogenase-like, C-terminal domain"/>
    <property type="match status" value="1"/>
</dbReference>
<dbReference type="GO" id="GO:0016491">
    <property type="term" value="F:oxidoreductase activity"/>
    <property type="evidence" value="ECO:0007669"/>
    <property type="project" value="UniProtKB-KW"/>
</dbReference>
<evidence type="ECO:0000313" key="4">
    <source>
        <dbReference type="EMBL" id="REE66644.1"/>
    </source>
</evidence>
<keyword evidence="1" id="KW-0560">Oxidoreductase</keyword>
<gene>
    <name evidence="4" type="ORF">A8990_14912</name>
</gene>
<dbReference type="AlphaFoldDB" id="A0A3D9QUZ7"/>
<organism evidence="4 5">
    <name type="scientific">Paenibacillus taihuensis</name>
    <dbReference type="NCBI Taxonomy" id="1156355"/>
    <lineage>
        <taxon>Bacteria</taxon>
        <taxon>Bacillati</taxon>
        <taxon>Bacillota</taxon>
        <taxon>Bacilli</taxon>
        <taxon>Bacillales</taxon>
        <taxon>Paenibacillaceae</taxon>
        <taxon>Paenibacillus</taxon>
    </lineage>
</organism>
<dbReference type="PANTHER" id="PTHR43818">
    <property type="entry name" value="BCDNA.GH03377"/>
    <property type="match status" value="1"/>
</dbReference>
<dbReference type="OrthoDB" id="9815825at2"/>
<feature type="domain" description="Gfo/Idh/MocA-like oxidoreductase N-terminal" evidence="2">
    <location>
        <begin position="4"/>
        <end position="125"/>
    </location>
</feature>
<dbReference type="EMBL" id="QTTN01000049">
    <property type="protein sequence ID" value="REE66644.1"/>
    <property type="molecule type" value="Genomic_DNA"/>
</dbReference>
<dbReference type="Pfam" id="PF01408">
    <property type="entry name" value="GFO_IDH_MocA"/>
    <property type="match status" value="1"/>
</dbReference>
<dbReference type="Pfam" id="PF22725">
    <property type="entry name" value="GFO_IDH_MocA_C3"/>
    <property type="match status" value="1"/>
</dbReference>
<comment type="caution">
    <text evidence="4">The sequence shown here is derived from an EMBL/GenBank/DDBJ whole genome shotgun (WGS) entry which is preliminary data.</text>
</comment>
<evidence type="ECO:0000259" key="2">
    <source>
        <dbReference type="Pfam" id="PF01408"/>
    </source>
</evidence>
<dbReference type="InterPro" id="IPR000683">
    <property type="entry name" value="Gfo/Idh/MocA-like_OxRdtase_N"/>
</dbReference>
<keyword evidence="5" id="KW-1185">Reference proteome</keyword>
<evidence type="ECO:0000313" key="5">
    <source>
        <dbReference type="Proteomes" id="UP000256304"/>
    </source>
</evidence>
<dbReference type="GO" id="GO:0000166">
    <property type="term" value="F:nucleotide binding"/>
    <property type="evidence" value="ECO:0007669"/>
    <property type="project" value="InterPro"/>
</dbReference>
<evidence type="ECO:0000256" key="1">
    <source>
        <dbReference type="ARBA" id="ARBA00023002"/>
    </source>
</evidence>
<dbReference type="Gene3D" id="3.30.360.10">
    <property type="entry name" value="Dihydrodipicolinate Reductase, domain 2"/>
    <property type="match status" value="1"/>
</dbReference>
<dbReference type="SUPFAM" id="SSF51735">
    <property type="entry name" value="NAD(P)-binding Rossmann-fold domains"/>
    <property type="match status" value="1"/>
</dbReference>
<protein>
    <submittedName>
        <fullName evidence="4">Putative dehydrogenase</fullName>
    </submittedName>
</protein>
<dbReference type="InterPro" id="IPR050463">
    <property type="entry name" value="Gfo/Idh/MocA_oxidrdct_glycsds"/>
</dbReference>
<dbReference type="InterPro" id="IPR036291">
    <property type="entry name" value="NAD(P)-bd_dom_sf"/>
</dbReference>
<accession>A0A3D9QUZ7</accession>
<dbReference type="Gene3D" id="3.40.50.720">
    <property type="entry name" value="NAD(P)-binding Rossmann-like Domain"/>
    <property type="match status" value="1"/>
</dbReference>
<dbReference type="PANTHER" id="PTHR43818:SF11">
    <property type="entry name" value="BCDNA.GH03377"/>
    <property type="match status" value="1"/>
</dbReference>
<proteinExistence type="predicted"/>
<evidence type="ECO:0000259" key="3">
    <source>
        <dbReference type="Pfam" id="PF22725"/>
    </source>
</evidence>
<dbReference type="Proteomes" id="UP000256304">
    <property type="component" value="Unassembled WGS sequence"/>
</dbReference>